<proteinExistence type="predicted"/>
<dbReference type="InParanoid" id="D7UAH6"/>
<name>D7UAH6_VITVI</name>
<dbReference type="Proteomes" id="UP000009183">
    <property type="component" value="Chromosome 19"/>
</dbReference>
<keyword evidence="2" id="KW-1185">Reference proteome</keyword>
<accession>D7UAH6</accession>
<gene>
    <name evidence="1" type="ordered locus">VIT_19s0015g00560</name>
</gene>
<organism evidence="1 2">
    <name type="scientific">Vitis vinifera</name>
    <name type="common">Grape</name>
    <dbReference type="NCBI Taxonomy" id="29760"/>
    <lineage>
        <taxon>Eukaryota</taxon>
        <taxon>Viridiplantae</taxon>
        <taxon>Streptophyta</taxon>
        <taxon>Embryophyta</taxon>
        <taxon>Tracheophyta</taxon>
        <taxon>Spermatophyta</taxon>
        <taxon>Magnoliopsida</taxon>
        <taxon>eudicotyledons</taxon>
        <taxon>Gunneridae</taxon>
        <taxon>Pentapetalae</taxon>
        <taxon>rosids</taxon>
        <taxon>Vitales</taxon>
        <taxon>Vitaceae</taxon>
        <taxon>Viteae</taxon>
        <taxon>Vitis</taxon>
    </lineage>
</organism>
<dbReference type="AlphaFoldDB" id="D7UAH6"/>
<reference evidence="2" key="1">
    <citation type="journal article" date="2007" name="Nature">
        <title>The grapevine genome sequence suggests ancestral hexaploidization in major angiosperm phyla.</title>
        <authorList>
            <consortium name="The French-Italian Public Consortium for Grapevine Genome Characterization."/>
            <person name="Jaillon O."/>
            <person name="Aury J.-M."/>
            <person name="Noel B."/>
            <person name="Policriti A."/>
            <person name="Clepet C."/>
            <person name="Casagrande A."/>
            <person name="Choisne N."/>
            <person name="Aubourg S."/>
            <person name="Vitulo N."/>
            <person name="Jubin C."/>
            <person name="Vezzi A."/>
            <person name="Legeai F."/>
            <person name="Hugueney P."/>
            <person name="Dasilva C."/>
            <person name="Horner D."/>
            <person name="Mica E."/>
            <person name="Jublot D."/>
            <person name="Poulain J."/>
            <person name="Bruyere C."/>
            <person name="Billault A."/>
            <person name="Segurens B."/>
            <person name="Gouyvenoux M."/>
            <person name="Ugarte E."/>
            <person name="Cattonaro F."/>
            <person name="Anthouard V."/>
            <person name="Vico V."/>
            <person name="Del Fabbro C."/>
            <person name="Alaux M."/>
            <person name="Di Gaspero G."/>
            <person name="Dumas V."/>
            <person name="Felice N."/>
            <person name="Paillard S."/>
            <person name="Juman I."/>
            <person name="Moroldo M."/>
            <person name="Scalabrin S."/>
            <person name="Canaguier A."/>
            <person name="Le Clainche I."/>
            <person name="Malacrida G."/>
            <person name="Durand E."/>
            <person name="Pesole G."/>
            <person name="Laucou V."/>
            <person name="Chatelet P."/>
            <person name="Merdinoglu D."/>
            <person name="Delledonne M."/>
            <person name="Pezzotti M."/>
            <person name="Lecharny A."/>
            <person name="Scarpelli C."/>
            <person name="Artiguenave F."/>
            <person name="Pe M.E."/>
            <person name="Valle G."/>
            <person name="Morgante M."/>
            <person name="Caboche M."/>
            <person name="Adam-Blondon A.-F."/>
            <person name="Weissenbach J."/>
            <person name="Quetier F."/>
            <person name="Wincker P."/>
        </authorList>
    </citation>
    <scope>NUCLEOTIDE SEQUENCE [LARGE SCALE GENOMIC DNA]</scope>
    <source>
        <strain evidence="2">cv. Pinot noir / PN40024</strain>
    </source>
</reference>
<protein>
    <submittedName>
        <fullName evidence="1">Uncharacterized protein</fullName>
    </submittedName>
</protein>
<sequence length="286" mass="32386">MPPYSFPPPFLSLTHPSYPFFAHTCHLTHFPYHLSFSEPHRVPIFFNATTQCISPPPLCPLTHFRSLLDSYVPKVPCMYTFSSPHPLIFHAHAHYTSFIPCIPTSCHRIFSLYTTYPFFITHPTHSSLYTICSSYPSFSSSLSNILTPCTSSSYIYPHACSFITSPHHLSTIPVSIPFMLTQNHSYPSHSISPRLYVLPNMYSHPSLTHFPLHHIFSLYTTYPSCTVFSLYTITMPPIPCIAITHSLVSLTTTILHCSSPPIATHTLSKSTIESSHLTTLYHPFHQ</sequence>
<dbReference type="HOGENOM" id="CLU_974590_0_0_1"/>
<dbReference type="PaxDb" id="29760-VIT_19s0015g00560.t01"/>
<evidence type="ECO:0000313" key="1">
    <source>
        <dbReference type="EMBL" id="CBI39741.3"/>
    </source>
</evidence>
<dbReference type="EMBL" id="FN596747">
    <property type="protein sequence ID" value="CBI39741.3"/>
    <property type="molecule type" value="Genomic_DNA"/>
</dbReference>
<evidence type="ECO:0000313" key="2">
    <source>
        <dbReference type="Proteomes" id="UP000009183"/>
    </source>
</evidence>